<evidence type="ECO:0000313" key="2">
    <source>
        <dbReference type="Proteomes" id="UP000007952"/>
    </source>
</evidence>
<organism evidence="1 2">
    <name type="scientific">Mycoplasma haemofelis (strain Ohio2)</name>
    <dbReference type="NCBI Taxonomy" id="859194"/>
    <lineage>
        <taxon>Bacteria</taxon>
        <taxon>Bacillati</taxon>
        <taxon>Mycoplasmatota</taxon>
        <taxon>Mollicutes</taxon>
        <taxon>Mycoplasmataceae</taxon>
        <taxon>Mycoplasma</taxon>
    </lineage>
</organism>
<dbReference type="KEGG" id="mhf:MHF_1134"/>
<protein>
    <submittedName>
        <fullName evidence="1">Uncharacterized protein</fullName>
    </submittedName>
</protein>
<sequence>MRLVIVGGLGAALGSSLLTWYGLSFWSQKTLRQYLEWRGYQVVSPSDKSTWKAIKEEHSSLIYELFSGDNIEDQIRDWCASHLEKSSYLSHIGTASKICVNNLKTIKGKIVQRGTDLKSLLNRTDDYKVAYVFRKNTLDFLKLIGYSPKPMENLEEAVQAYRSWCENSLNAPFEELLLANVESLCKPKGFSTIKEFIHNSGKQMITEGDDADSKLEARLKLLKDLPSFKKDVGDSVDKEKLKGWCNTSASKGFFEGSQVLEDDYPKVKSRCIKDEKVIDS</sequence>
<dbReference type="EMBL" id="CP002808">
    <property type="protein sequence ID" value="AEG73377.1"/>
    <property type="molecule type" value="Genomic_DNA"/>
</dbReference>
<dbReference type="AlphaFoldDB" id="F6FJM2"/>
<dbReference type="Proteomes" id="UP000007952">
    <property type="component" value="Chromosome"/>
</dbReference>
<proteinExistence type="predicted"/>
<evidence type="ECO:0000313" key="1">
    <source>
        <dbReference type="EMBL" id="AEG73377.1"/>
    </source>
</evidence>
<accession>F6FJM2</accession>
<gene>
    <name evidence="1" type="ordered locus">MHF_1134</name>
</gene>
<dbReference type="BioCyc" id="MHAE859194:G1GR7-1128-MONOMER"/>
<dbReference type="STRING" id="859194.MHF_1134"/>
<dbReference type="HOGENOM" id="CLU_087907_0_0_14"/>
<reference evidence="1 2" key="1">
    <citation type="journal article" date="2011" name="J. Bacteriol.">
        <title>Complete genome sequences of two hemotropic Mycoplasmas, Mycoplasma haemofelis strain Ohio2 and Mycoplasma suis strain Illinois.</title>
        <authorList>
            <person name="Messick J.B."/>
            <person name="Santos A.P."/>
            <person name="Guimaraes A.M."/>
        </authorList>
    </citation>
    <scope>NUCLEOTIDE SEQUENCE [LARGE SCALE GENOMIC DNA]</scope>
    <source>
        <strain evidence="1 2">Ohio2</strain>
    </source>
</reference>
<reference key="2">
    <citation type="submission" date="2011-05" db="EMBL/GenBank/DDBJ databases">
        <title>The Genome of Mycoplasma haemofelis Strain Ohio2, a pathogenic hemoplasma of the cat.</title>
        <authorList>
            <person name="Santos A.P."/>
            <person name="Guimaraes A.M.S."/>
            <person name="SanMiguel P.J."/>
            <person name="Martin S.W."/>
            <person name="Messick J.B."/>
        </authorList>
    </citation>
    <scope>NUCLEOTIDE SEQUENCE</scope>
    <source>
        <strain>Ohio2</strain>
    </source>
</reference>
<name>F6FJM2_MYCHI</name>